<dbReference type="GO" id="GO:0004252">
    <property type="term" value="F:serine-type endopeptidase activity"/>
    <property type="evidence" value="ECO:0007669"/>
    <property type="project" value="InterPro"/>
</dbReference>
<dbReference type="InterPro" id="IPR036852">
    <property type="entry name" value="Peptidase_S8/S53_dom_sf"/>
</dbReference>
<name>A0A9D3UC08_9ROSI</name>
<accession>A0A9D3UC08</accession>
<sequence length="119" mass="13229">MKKATLDKVNVIMVSLSTDTLSNNSSYPYDPVNMGGYLAMKENIVVCTSSSNYGDNYYTLSGGLAPWVIEVKSCNSGERFITQVELGGGTKIKEFGSFMDKDGDYCKLIHRLILSLRHW</sequence>
<keyword evidence="2" id="KW-1185">Reference proteome</keyword>
<evidence type="ECO:0000313" key="2">
    <source>
        <dbReference type="Proteomes" id="UP000828251"/>
    </source>
</evidence>
<comment type="caution">
    <text evidence="1">The sequence shown here is derived from an EMBL/GenBank/DDBJ whole genome shotgun (WGS) entry which is preliminary data.</text>
</comment>
<organism evidence="1 2">
    <name type="scientific">Gossypium stocksii</name>
    <dbReference type="NCBI Taxonomy" id="47602"/>
    <lineage>
        <taxon>Eukaryota</taxon>
        <taxon>Viridiplantae</taxon>
        <taxon>Streptophyta</taxon>
        <taxon>Embryophyta</taxon>
        <taxon>Tracheophyta</taxon>
        <taxon>Spermatophyta</taxon>
        <taxon>Magnoliopsida</taxon>
        <taxon>eudicotyledons</taxon>
        <taxon>Gunneridae</taxon>
        <taxon>Pentapetalae</taxon>
        <taxon>rosids</taxon>
        <taxon>malvids</taxon>
        <taxon>Malvales</taxon>
        <taxon>Malvaceae</taxon>
        <taxon>Malvoideae</taxon>
        <taxon>Gossypium</taxon>
    </lineage>
</organism>
<dbReference type="SUPFAM" id="SSF52743">
    <property type="entry name" value="Subtilisin-like"/>
    <property type="match status" value="1"/>
</dbReference>
<dbReference type="EMBL" id="JAIQCV010000013">
    <property type="protein sequence ID" value="KAH1033676.1"/>
    <property type="molecule type" value="Genomic_DNA"/>
</dbReference>
<gene>
    <name evidence="1" type="ORF">J1N35_045850</name>
</gene>
<protein>
    <recommendedName>
        <fullName evidence="3">Peptidase S8/S53 domain-containing protein</fullName>
    </recommendedName>
</protein>
<reference evidence="1 2" key="1">
    <citation type="journal article" date="2021" name="Plant Biotechnol. J.">
        <title>Multi-omics assisted identification of the key and species-specific regulatory components of drought-tolerant mechanisms in Gossypium stocksii.</title>
        <authorList>
            <person name="Yu D."/>
            <person name="Ke L."/>
            <person name="Zhang D."/>
            <person name="Wu Y."/>
            <person name="Sun Y."/>
            <person name="Mei J."/>
            <person name="Sun J."/>
            <person name="Sun Y."/>
        </authorList>
    </citation>
    <scope>NUCLEOTIDE SEQUENCE [LARGE SCALE GENOMIC DNA]</scope>
    <source>
        <strain evidence="2">cv. E1</strain>
        <tissue evidence="1">Leaf</tissue>
    </source>
</reference>
<dbReference type="OrthoDB" id="1001851at2759"/>
<dbReference type="Gene3D" id="3.40.50.200">
    <property type="entry name" value="Peptidase S8/S53 domain"/>
    <property type="match status" value="1"/>
</dbReference>
<dbReference type="Proteomes" id="UP000828251">
    <property type="component" value="Unassembled WGS sequence"/>
</dbReference>
<evidence type="ECO:0000313" key="1">
    <source>
        <dbReference type="EMBL" id="KAH1033676.1"/>
    </source>
</evidence>
<dbReference type="GO" id="GO:0006508">
    <property type="term" value="P:proteolysis"/>
    <property type="evidence" value="ECO:0007669"/>
    <property type="project" value="InterPro"/>
</dbReference>
<evidence type="ECO:0008006" key="3">
    <source>
        <dbReference type="Google" id="ProtNLM"/>
    </source>
</evidence>
<dbReference type="AlphaFoldDB" id="A0A9D3UC08"/>
<dbReference type="Gene3D" id="3.50.30.30">
    <property type="match status" value="1"/>
</dbReference>
<proteinExistence type="predicted"/>